<keyword evidence="4 8" id="KW-0812">Transmembrane</keyword>
<feature type="transmembrane region" description="Helical" evidence="8">
    <location>
        <begin position="106"/>
        <end position="124"/>
    </location>
</feature>
<evidence type="ECO:0000313" key="12">
    <source>
        <dbReference type="EMBL" id="VIP03305.1"/>
    </source>
</evidence>
<accession>A0A6C2YQM7</accession>
<dbReference type="InterPro" id="IPR008276">
    <property type="entry name" value="C_nuclsd_transpt"/>
</dbReference>
<dbReference type="EMBL" id="LR586016">
    <property type="protein sequence ID" value="VIP03305.1"/>
    <property type="molecule type" value="Genomic_DNA"/>
</dbReference>
<feature type="transmembrane region" description="Helical" evidence="8">
    <location>
        <begin position="182"/>
        <end position="206"/>
    </location>
</feature>
<feature type="domain" description="Concentrative nucleoside transporter N-terminal" evidence="9">
    <location>
        <begin position="83"/>
        <end position="156"/>
    </location>
</feature>
<feature type="transmembrane region" description="Helical" evidence="8">
    <location>
        <begin position="434"/>
        <end position="456"/>
    </location>
</feature>
<keyword evidence="13" id="KW-1185">Reference proteome</keyword>
<dbReference type="FunCoup" id="A0A6C2YQM7">
    <property type="interactions" value="235"/>
</dbReference>
<evidence type="ECO:0000256" key="4">
    <source>
        <dbReference type="ARBA" id="ARBA00022692"/>
    </source>
</evidence>
<dbReference type="InParanoid" id="A0A6C2YQM7"/>
<evidence type="ECO:0000259" key="10">
    <source>
        <dbReference type="Pfam" id="PF07662"/>
    </source>
</evidence>
<evidence type="ECO:0000256" key="5">
    <source>
        <dbReference type="ARBA" id="ARBA00022989"/>
    </source>
</evidence>
<evidence type="ECO:0000313" key="13">
    <source>
        <dbReference type="Proteomes" id="UP000464378"/>
    </source>
</evidence>
<evidence type="ECO:0000259" key="9">
    <source>
        <dbReference type="Pfam" id="PF01773"/>
    </source>
</evidence>
<evidence type="ECO:0000256" key="7">
    <source>
        <dbReference type="SAM" id="MobiDB-lite"/>
    </source>
</evidence>
<feature type="transmembrane region" description="Helical" evidence="8">
    <location>
        <begin position="251"/>
        <end position="272"/>
    </location>
</feature>
<dbReference type="PANTHER" id="PTHR10590:SF4">
    <property type="entry name" value="SOLUTE CARRIER FAMILY 28 MEMBER 3"/>
    <property type="match status" value="1"/>
</dbReference>
<dbReference type="PANTHER" id="PTHR10590">
    <property type="entry name" value="SODIUM/NUCLEOSIDE COTRANSPORTER"/>
    <property type="match status" value="1"/>
</dbReference>
<keyword evidence="5 8" id="KW-1133">Transmembrane helix</keyword>
<dbReference type="EMBL" id="LR593887">
    <property type="protein sequence ID" value="VTS03981.1"/>
    <property type="molecule type" value="Genomic_DNA"/>
</dbReference>
<name>A0A6C2YQM7_9BACT</name>
<organism evidence="12">
    <name type="scientific">Tuwongella immobilis</name>
    <dbReference type="NCBI Taxonomy" id="692036"/>
    <lineage>
        <taxon>Bacteria</taxon>
        <taxon>Pseudomonadati</taxon>
        <taxon>Planctomycetota</taxon>
        <taxon>Planctomycetia</taxon>
        <taxon>Gemmatales</taxon>
        <taxon>Gemmataceae</taxon>
        <taxon>Tuwongella</taxon>
    </lineage>
</organism>
<gene>
    <name evidence="12" type="ORF">GMBLW1_06550</name>
</gene>
<evidence type="ECO:0000256" key="1">
    <source>
        <dbReference type="ARBA" id="ARBA00004651"/>
    </source>
</evidence>
<evidence type="ECO:0000256" key="8">
    <source>
        <dbReference type="SAM" id="Phobius"/>
    </source>
</evidence>
<dbReference type="GO" id="GO:0015293">
    <property type="term" value="F:symporter activity"/>
    <property type="evidence" value="ECO:0007669"/>
    <property type="project" value="TreeGrafter"/>
</dbReference>
<feature type="transmembrane region" description="Helical" evidence="8">
    <location>
        <begin position="335"/>
        <end position="360"/>
    </location>
</feature>
<dbReference type="InterPro" id="IPR002668">
    <property type="entry name" value="CNT_N_dom"/>
</dbReference>
<feature type="transmembrane region" description="Helical" evidence="8">
    <location>
        <begin position="468"/>
        <end position="490"/>
    </location>
</feature>
<keyword evidence="3" id="KW-1003">Cell membrane</keyword>
<dbReference type="Pfam" id="PF07662">
    <property type="entry name" value="Nucleos_tra2_C"/>
    <property type="match status" value="1"/>
</dbReference>
<evidence type="ECO:0000256" key="6">
    <source>
        <dbReference type="ARBA" id="ARBA00023136"/>
    </source>
</evidence>
<dbReference type="KEGG" id="tim:GMBLW1_06550"/>
<dbReference type="GO" id="GO:0005337">
    <property type="term" value="F:nucleoside transmembrane transporter activity"/>
    <property type="evidence" value="ECO:0007669"/>
    <property type="project" value="InterPro"/>
</dbReference>
<dbReference type="Pfam" id="PF07670">
    <property type="entry name" value="Gate"/>
    <property type="match status" value="1"/>
</dbReference>
<evidence type="ECO:0000256" key="3">
    <source>
        <dbReference type="ARBA" id="ARBA00022475"/>
    </source>
</evidence>
<evidence type="ECO:0000259" key="11">
    <source>
        <dbReference type="Pfam" id="PF07670"/>
    </source>
</evidence>
<feature type="compositionally biased region" description="Basic residues" evidence="7">
    <location>
        <begin position="1"/>
        <end position="12"/>
    </location>
</feature>
<evidence type="ECO:0000256" key="2">
    <source>
        <dbReference type="ARBA" id="ARBA00009033"/>
    </source>
</evidence>
<evidence type="ECO:0008006" key="14">
    <source>
        <dbReference type="Google" id="ProtNLM"/>
    </source>
</evidence>
<dbReference type="Pfam" id="PF01773">
    <property type="entry name" value="Nucleos_tra2_N"/>
    <property type="match status" value="1"/>
</dbReference>
<sequence length="491" mass="51950">MSSRRRRARKATRPKDSNSAANSPLATPDVPKRSIRKEDRAPLYPTAATPISWRIGIVLAIVAIYLIAFFSRDIIGTKGQSIAGIFCFIGIAAAISTNLRAVRWKTVVFGLGLQFFFGLLMLQGPAVANFVDAVAQRIDRFLSFSIDGAKFVFGPLADRKVLAQAFGPNNGFVFAFAALPPILFISAFFSVLYHFGILQFIVGLMARLMRGVMGTSGAESLSAAANVFMGQTEAPLIVKPYVRRMTRSEMLALMVGGMATVSGGMMAVYISIGADAKAILITSVMAAPAGLYIAKLLIPETQVPETRDFVKTKTNRTSANFLDAASRGTSDGLQLALNVAAMLVVFVGFVSMINALLQVINPTWTLQGALAPLFQPVAFLMGVVAEDTSKIAGLLGTKLVVNELVAFLDLQAMVVATNPEAGLVSARSQILATYALTGFANFASIGIQLGGIGAMAPKRRSQLAKLGLMALVGGTLATLINACIAGLLIAS</sequence>
<reference evidence="12" key="1">
    <citation type="submission" date="2019-04" db="EMBL/GenBank/DDBJ databases">
        <authorList>
            <consortium name="Science for Life Laboratories"/>
        </authorList>
    </citation>
    <scope>NUCLEOTIDE SEQUENCE</scope>
    <source>
        <strain evidence="12">MBLW1</strain>
    </source>
</reference>
<dbReference type="InterPro" id="IPR011642">
    <property type="entry name" value="Gate_dom"/>
</dbReference>
<dbReference type="RefSeq" id="WP_162658387.1">
    <property type="nucleotide sequence ID" value="NZ_LR593887.1"/>
</dbReference>
<dbReference type="AlphaFoldDB" id="A0A6C2YQM7"/>
<feature type="domain" description="Concentrative nucleoside transporter C-terminal" evidence="10">
    <location>
        <begin position="279"/>
        <end position="486"/>
    </location>
</feature>
<protein>
    <recommendedName>
        <fullName evidence="14">Na+ dependent nucleoside transporter domain-containing protein</fullName>
    </recommendedName>
</protein>
<comment type="similarity">
    <text evidence="2">Belongs to the concentrative nucleoside transporter (CNT) (TC 2.A.41) family.</text>
</comment>
<comment type="subcellular location">
    <subcellularLocation>
        <location evidence="1">Cell membrane</location>
        <topology evidence="1">Multi-pass membrane protein</topology>
    </subcellularLocation>
</comment>
<feature type="region of interest" description="Disordered" evidence="7">
    <location>
        <begin position="1"/>
        <end position="31"/>
    </location>
</feature>
<dbReference type="GO" id="GO:0005886">
    <property type="term" value="C:plasma membrane"/>
    <property type="evidence" value="ECO:0007669"/>
    <property type="project" value="UniProtKB-SubCell"/>
</dbReference>
<keyword evidence="6 8" id="KW-0472">Membrane</keyword>
<dbReference type="Proteomes" id="UP000464378">
    <property type="component" value="Chromosome"/>
</dbReference>
<proteinExistence type="inferred from homology"/>
<feature type="transmembrane region" description="Helical" evidence="8">
    <location>
        <begin position="51"/>
        <end position="70"/>
    </location>
</feature>
<feature type="domain" description="Nucleoside transporter/FeoB GTPase Gate" evidence="11">
    <location>
        <begin position="176"/>
        <end position="274"/>
    </location>
</feature>
<feature type="transmembrane region" description="Helical" evidence="8">
    <location>
        <begin position="82"/>
        <end position="99"/>
    </location>
</feature>
<dbReference type="InterPro" id="IPR011657">
    <property type="entry name" value="CNT_C_dom"/>
</dbReference>